<dbReference type="EMBL" id="OX596101">
    <property type="protein sequence ID" value="CAI9697214.1"/>
    <property type="molecule type" value="Genomic_DNA"/>
</dbReference>
<sequence>MMLSMTTAHSLQNPHLLHLPSFTDVRGTQAARTPPPDGSRRFAIAPPAGSARPGQGASPRRPPAARPRGAGRSLPAARQACAVRDP</sequence>
<name>A0ACB0EA41_RANTA</name>
<evidence type="ECO:0000313" key="2">
    <source>
        <dbReference type="Proteomes" id="UP001162501"/>
    </source>
</evidence>
<protein>
    <submittedName>
        <fullName evidence="1">Uncharacterized protein</fullName>
    </submittedName>
</protein>
<gene>
    <name evidence="1" type="ORF">MRATA1EN3_LOCUS8427</name>
</gene>
<reference evidence="1" key="1">
    <citation type="submission" date="2023-05" db="EMBL/GenBank/DDBJ databases">
        <authorList>
            <consortium name="ELIXIR-Norway"/>
        </authorList>
    </citation>
    <scope>NUCLEOTIDE SEQUENCE</scope>
</reference>
<proteinExistence type="predicted"/>
<organism evidence="1 2">
    <name type="scientific">Rangifer tarandus platyrhynchus</name>
    <name type="common">Svalbard reindeer</name>
    <dbReference type="NCBI Taxonomy" id="3082113"/>
    <lineage>
        <taxon>Eukaryota</taxon>
        <taxon>Metazoa</taxon>
        <taxon>Chordata</taxon>
        <taxon>Craniata</taxon>
        <taxon>Vertebrata</taxon>
        <taxon>Euteleostomi</taxon>
        <taxon>Mammalia</taxon>
        <taxon>Eutheria</taxon>
        <taxon>Laurasiatheria</taxon>
        <taxon>Artiodactyla</taxon>
        <taxon>Ruminantia</taxon>
        <taxon>Pecora</taxon>
        <taxon>Cervidae</taxon>
        <taxon>Odocoileinae</taxon>
        <taxon>Rangifer</taxon>
    </lineage>
</organism>
<accession>A0ACB0EA41</accession>
<dbReference type="Proteomes" id="UP001162501">
    <property type="component" value="Chromosome 17"/>
</dbReference>
<evidence type="ECO:0000313" key="1">
    <source>
        <dbReference type="EMBL" id="CAI9697214.1"/>
    </source>
</evidence>